<protein>
    <recommendedName>
        <fullName evidence="5 9">Riboflavin synthase</fullName>
        <ecNumber evidence="4 9">2.5.1.9</ecNumber>
    </recommendedName>
</protein>
<dbReference type="InterPro" id="IPR017938">
    <property type="entry name" value="Riboflavin_synthase-like_b-brl"/>
</dbReference>
<dbReference type="PANTHER" id="PTHR21098">
    <property type="entry name" value="RIBOFLAVIN SYNTHASE ALPHA CHAIN"/>
    <property type="match status" value="1"/>
</dbReference>
<evidence type="ECO:0000256" key="9">
    <source>
        <dbReference type="NCBIfam" id="TIGR00187"/>
    </source>
</evidence>
<dbReference type="OrthoDB" id="9788537at2"/>
<comment type="function">
    <text evidence="2">Catalyzes the dismutation of two molecules of 6,7-dimethyl-8-ribityllumazine, resulting in the formation of riboflavin and 5-amino-6-(D-ribitylamino)uracil.</text>
</comment>
<dbReference type="GO" id="GO:0009231">
    <property type="term" value="P:riboflavin biosynthetic process"/>
    <property type="evidence" value="ECO:0007669"/>
    <property type="project" value="UniProtKB-KW"/>
</dbReference>
<feature type="repeat" description="Lumazine-binding" evidence="10">
    <location>
        <begin position="97"/>
        <end position="193"/>
    </location>
</feature>
<dbReference type="InterPro" id="IPR001783">
    <property type="entry name" value="Lumazine-bd"/>
</dbReference>
<keyword evidence="13" id="KW-1185">Reference proteome</keyword>
<dbReference type="PROSITE" id="PS51177">
    <property type="entry name" value="LUMAZINE_BIND"/>
    <property type="match status" value="2"/>
</dbReference>
<accession>A0A845QTF4</accession>
<feature type="domain" description="Lumazine-binding" evidence="11">
    <location>
        <begin position="1"/>
        <end position="96"/>
    </location>
</feature>
<dbReference type="SUPFAM" id="SSF63380">
    <property type="entry name" value="Riboflavin synthase domain-like"/>
    <property type="match status" value="2"/>
</dbReference>
<keyword evidence="8" id="KW-0677">Repeat</keyword>
<evidence type="ECO:0000256" key="3">
    <source>
        <dbReference type="ARBA" id="ARBA00004887"/>
    </source>
</evidence>
<reference evidence="12 13" key="1">
    <citation type="submission" date="2018-08" db="EMBL/GenBank/DDBJ databases">
        <title>Murine metabolic-syndrome-specific gut microbial biobank.</title>
        <authorList>
            <person name="Liu C."/>
        </authorList>
    </citation>
    <scope>NUCLEOTIDE SEQUENCE [LARGE SCALE GENOMIC DNA]</scope>
    <source>
        <strain evidence="12 13">583</strain>
    </source>
</reference>
<dbReference type="CDD" id="cd00402">
    <property type="entry name" value="Riboflavin_synthase_like"/>
    <property type="match status" value="1"/>
</dbReference>
<dbReference type="Pfam" id="PF00677">
    <property type="entry name" value="Lum_binding"/>
    <property type="match status" value="2"/>
</dbReference>
<dbReference type="FunFam" id="2.40.30.20:FF:000014">
    <property type="entry name" value="Riboflavin synthase, alpha subunit"/>
    <property type="match status" value="1"/>
</dbReference>
<evidence type="ECO:0000256" key="1">
    <source>
        <dbReference type="ARBA" id="ARBA00000968"/>
    </source>
</evidence>
<dbReference type="Gene3D" id="2.40.30.20">
    <property type="match status" value="2"/>
</dbReference>
<dbReference type="NCBIfam" id="NF009566">
    <property type="entry name" value="PRK13020.1"/>
    <property type="match status" value="1"/>
</dbReference>
<keyword evidence="7 12" id="KW-0808">Transferase</keyword>
<dbReference type="Proteomes" id="UP000467132">
    <property type="component" value="Unassembled WGS sequence"/>
</dbReference>
<comment type="pathway">
    <text evidence="3">Cofactor biosynthesis; riboflavin biosynthesis; riboflavin from 2-hydroxy-3-oxobutyl phosphate and 5-amino-6-(D-ribitylamino)uracil: step 2/2.</text>
</comment>
<evidence type="ECO:0000256" key="5">
    <source>
        <dbReference type="ARBA" id="ARBA00013950"/>
    </source>
</evidence>
<gene>
    <name evidence="12" type="primary">ribE</name>
    <name evidence="12" type="ORF">D3Z33_01330</name>
</gene>
<sequence length="216" mass="23941">MFTGLIEEIGIVDKVVKGINSAQITVKSQKVLERIQLGDSISTNGVCLTVVDFDKSSFTIDVMPETMRRSNLRNLTTGSRVNLERAMKLGDRFGGHIVSGHIDGVGIIKDIEEEDNATWVSIEFTSEFMKYIINKGSIAIDGTSLTVALVDDNIFKVSIIPLTKEETILLGKKVGDEVNLECDMVGKYIERFITFEKLDQPKSSIDINFLKENGFA</sequence>
<evidence type="ECO:0000256" key="4">
    <source>
        <dbReference type="ARBA" id="ARBA00012827"/>
    </source>
</evidence>
<dbReference type="EMBL" id="QXXA01000003">
    <property type="protein sequence ID" value="NBI05491.1"/>
    <property type="molecule type" value="Genomic_DNA"/>
</dbReference>
<dbReference type="InterPro" id="IPR023366">
    <property type="entry name" value="ATP_synth_asu-like_sf"/>
</dbReference>
<dbReference type="AlphaFoldDB" id="A0A845QTF4"/>
<dbReference type="NCBIfam" id="TIGR00187">
    <property type="entry name" value="ribE"/>
    <property type="match status" value="1"/>
</dbReference>
<dbReference type="RefSeq" id="WP_160196007.1">
    <property type="nucleotide sequence ID" value="NZ_QXXA01000003.1"/>
</dbReference>
<feature type="repeat" description="Lumazine-binding" evidence="10">
    <location>
        <begin position="1"/>
        <end position="96"/>
    </location>
</feature>
<evidence type="ECO:0000256" key="2">
    <source>
        <dbReference type="ARBA" id="ARBA00002803"/>
    </source>
</evidence>
<dbReference type="PIRSF" id="PIRSF000498">
    <property type="entry name" value="Riboflavin_syn_A"/>
    <property type="match status" value="1"/>
</dbReference>
<organism evidence="12 13">
    <name type="scientific">Senegalia massiliensis</name>
    <dbReference type="NCBI Taxonomy" id="1720316"/>
    <lineage>
        <taxon>Bacteria</taxon>
        <taxon>Bacillati</taxon>
        <taxon>Bacillota</taxon>
        <taxon>Clostridia</taxon>
        <taxon>Eubacteriales</taxon>
        <taxon>Clostridiaceae</taxon>
        <taxon>Senegalia</taxon>
    </lineage>
</organism>
<evidence type="ECO:0000256" key="8">
    <source>
        <dbReference type="ARBA" id="ARBA00022737"/>
    </source>
</evidence>
<evidence type="ECO:0000313" key="13">
    <source>
        <dbReference type="Proteomes" id="UP000467132"/>
    </source>
</evidence>
<evidence type="ECO:0000256" key="10">
    <source>
        <dbReference type="PROSITE-ProRule" id="PRU00524"/>
    </source>
</evidence>
<proteinExistence type="predicted"/>
<evidence type="ECO:0000256" key="6">
    <source>
        <dbReference type="ARBA" id="ARBA00022619"/>
    </source>
</evidence>
<dbReference type="PANTHER" id="PTHR21098:SF12">
    <property type="entry name" value="RIBOFLAVIN SYNTHASE"/>
    <property type="match status" value="1"/>
</dbReference>
<dbReference type="FunFam" id="2.40.30.20:FF:000004">
    <property type="entry name" value="Riboflavin synthase, alpha subunit"/>
    <property type="match status" value="1"/>
</dbReference>
<comment type="catalytic activity">
    <reaction evidence="1">
        <text>2 6,7-dimethyl-8-(1-D-ribityl)lumazine + H(+) = 5-amino-6-(D-ribitylamino)uracil + riboflavin</text>
        <dbReference type="Rhea" id="RHEA:20772"/>
        <dbReference type="ChEBI" id="CHEBI:15378"/>
        <dbReference type="ChEBI" id="CHEBI:15934"/>
        <dbReference type="ChEBI" id="CHEBI:57986"/>
        <dbReference type="ChEBI" id="CHEBI:58201"/>
        <dbReference type="EC" id="2.5.1.9"/>
    </reaction>
</comment>
<evidence type="ECO:0000256" key="7">
    <source>
        <dbReference type="ARBA" id="ARBA00022679"/>
    </source>
</evidence>
<keyword evidence="6" id="KW-0686">Riboflavin biosynthesis</keyword>
<evidence type="ECO:0000259" key="11">
    <source>
        <dbReference type="PROSITE" id="PS51177"/>
    </source>
</evidence>
<name>A0A845QTF4_9CLOT</name>
<dbReference type="GO" id="GO:0004746">
    <property type="term" value="F:riboflavin synthase activity"/>
    <property type="evidence" value="ECO:0007669"/>
    <property type="project" value="UniProtKB-UniRule"/>
</dbReference>
<feature type="domain" description="Lumazine-binding" evidence="11">
    <location>
        <begin position="97"/>
        <end position="193"/>
    </location>
</feature>
<dbReference type="InterPro" id="IPR026017">
    <property type="entry name" value="Lumazine-bd_dom"/>
</dbReference>
<comment type="caution">
    <text evidence="12">The sequence shown here is derived from an EMBL/GenBank/DDBJ whole genome shotgun (WGS) entry which is preliminary data.</text>
</comment>
<dbReference type="NCBIfam" id="NF006767">
    <property type="entry name" value="PRK09289.1"/>
    <property type="match status" value="1"/>
</dbReference>
<dbReference type="EC" id="2.5.1.9" evidence="4 9"/>
<evidence type="ECO:0000313" key="12">
    <source>
        <dbReference type="EMBL" id="NBI05491.1"/>
    </source>
</evidence>